<gene>
    <name evidence="2" type="ORF">GCM10009850_027500</name>
</gene>
<name>A0ABN3CD55_9ACTN</name>
<dbReference type="Proteomes" id="UP001499843">
    <property type="component" value="Unassembled WGS sequence"/>
</dbReference>
<comment type="caution">
    <text evidence="2">The sequence shown here is derived from an EMBL/GenBank/DDBJ whole genome shotgun (WGS) entry which is preliminary data.</text>
</comment>
<feature type="domain" description="CHAT" evidence="1">
    <location>
        <begin position="892"/>
        <end position="1185"/>
    </location>
</feature>
<dbReference type="Pfam" id="PF12770">
    <property type="entry name" value="CHAT"/>
    <property type="match status" value="1"/>
</dbReference>
<dbReference type="InterPro" id="IPR011990">
    <property type="entry name" value="TPR-like_helical_dom_sf"/>
</dbReference>
<dbReference type="SUPFAM" id="SSF48452">
    <property type="entry name" value="TPR-like"/>
    <property type="match status" value="1"/>
</dbReference>
<reference evidence="2 3" key="1">
    <citation type="journal article" date="2019" name="Int. J. Syst. Evol. Microbiol.">
        <title>The Global Catalogue of Microorganisms (GCM) 10K type strain sequencing project: providing services to taxonomists for standard genome sequencing and annotation.</title>
        <authorList>
            <consortium name="The Broad Institute Genomics Platform"/>
            <consortium name="The Broad Institute Genome Sequencing Center for Infectious Disease"/>
            <person name="Wu L."/>
            <person name="Ma J."/>
        </authorList>
    </citation>
    <scope>NUCLEOTIDE SEQUENCE [LARGE SCALE GENOMIC DNA]</scope>
    <source>
        <strain evidence="2 3">JCM 16114</strain>
    </source>
</reference>
<evidence type="ECO:0000259" key="1">
    <source>
        <dbReference type="Pfam" id="PF12770"/>
    </source>
</evidence>
<dbReference type="EMBL" id="BAAAQX010000006">
    <property type="protein sequence ID" value="GAA2207292.1"/>
    <property type="molecule type" value="Genomic_DNA"/>
</dbReference>
<dbReference type="Gene3D" id="1.25.40.10">
    <property type="entry name" value="Tetratricopeptide repeat domain"/>
    <property type="match status" value="1"/>
</dbReference>
<proteinExistence type="predicted"/>
<dbReference type="InterPro" id="IPR024983">
    <property type="entry name" value="CHAT_dom"/>
</dbReference>
<organism evidence="2 3">
    <name type="scientific">Nonomuraea monospora</name>
    <dbReference type="NCBI Taxonomy" id="568818"/>
    <lineage>
        <taxon>Bacteria</taxon>
        <taxon>Bacillati</taxon>
        <taxon>Actinomycetota</taxon>
        <taxon>Actinomycetes</taxon>
        <taxon>Streptosporangiales</taxon>
        <taxon>Streptosporangiaceae</taxon>
        <taxon>Nonomuraea</taxon>
    </lineage>
</organism>
<evidence type="ECO:0000313" key="3">
    <source>
        <dbReference type="Proteomes" id="UP001499843"/>
    </source>
</evidence>
<evidence type="ECO:0000313" key="2">
    <source>
        <dbReference type="EMBL" id="GAA2207292.1"/>
    </source>
</evidence>
<protein>
    <recommendedName>
        <fullName evidence="1">CHAT domain-containing protein</fullName>
    </recommendedName>
</protein>
<keyword evidence="3" id="KW-1185">Reference proteome</keyword>
<accession>A0ABN3CD55</accession>
<sequence>MDDAMTNGERPDWRAHAARFAEPEGAADRDHAIETLTTAYDADEADEEQLDGLAVLLLARYQAHGAAADRDTAAAVLDRLLTRLPQDDPYGDVVAGTLGELLAEAGTCTPEVAALLERGLATCEGQERIAPLYFHAICLSAGTPAEETLQRLAGDLGELLGLLPEEHPMRPEVMIRLADNLAGGDPGQAITLYEQAWQRMEPGPGRAQVAINLSVLIEAPAPRTGISPELEAAERWIRAALAEPVRHSAERHAHLAFLLIRRLMPALPPRKPMVTPEGLKELPAALRERPELRAVLAEAVDHLERAARLAPDDVRINGTLAGARMVLSGCPVATAEQLDAVHRHTARVAAQHPDLPQARALELLTARDPAEEDLRAAVAALPAQDALRPQLLARLGTKLQAAGAAAEAMRVLVPALPALPPDDPVRAVAMAALIGAVLDGVRPHTSRAELDRLVEDLRAVAPDGPQDAATHLAWGVVHAVRGIWASSRADFDTATASFNRAIDLLPATDPNVAGLRYAIAMTMVDRFSVDKDLQYLDGALEIFDELAGDPAWAESPALLIARGTARLARALYGKTDQDRRTAMDELARGFADLPADSPIRRGLAPAMDAAETLSGSRFGPAELQRMIDLARGPETELIEGRYPVADLVEGLLRLELFPDDQVAARQVLRAAADFDERTGRFGDTFARAATAKAWWALGRPDEAIRGELAALRARLADALLQTRVGRSLAVTRDTAEDALGTASRALAGGRDAAAVEALELARGTTLYAATAGLPDEPAPDPSGRTIPLPTDVRSRAVIERATEPGFLDPPTVPQIAAALRDHGWDALAYLLPRSGGGHGRALMIRPDGTVRTLPLPGLDGEEVARVRAYERAHQRSLSLDERAPWRAALLDLGAWAWRVVMEPLLTEIAAGRPLARVVLVPWGTLGAVPWQAAGDPASGVYACQRAVISFAVSARQLIRTAPPYPDHHARPAIVADPGGARLRWCRWECDELSRLFYSSARRFGRWKGDEVTPVATPATLLDLLPGGTWPATLLHFGGHAESTQSPVDAKLRLAGEVTAGQLLARPRAGGPGPLVVLSACTSDFTAEDYDEALTLATALLAAGASTVIGSRWGVEDDARTALLMVMYHAFLATCDRAEALRRTQVWALAPRREDLPPGISAGLVRLAFELDLADPVIWAAFTHQGR</sequence>